<feature type="transmembrane region" description="Helical" evidence="1">
    <location>
        <begin position="694"/>
        <end position="719"/>
    </location>
</feature>
<dbReference type="RefSeq" id="WP_014769423.1">
    <property type="nucleotide sequence ID" value="NC_018002.1"/>
</dbReference>
<evidence type="ECO:0000256" key="1">
    <source>
        <dbReference type="SAM" id="Phobius"/>
    </source>
</evidence>
<keyword evidence="1" id="KW-0472">Membrane</keyword>
<dbReference type="PATRIC" id="fig|760154.4.peg.1255"/>
<feature type="transmembrane region" description="Helical" evidence="1">
    <location>
        <begin position="822"/>
        <end position="843"/>
    </location>
</feature>
<dbReference type="EMBL" id="CP003333">
    <property type="protein sequence ID" value="AFL68544.1"/>
    <property type="molecule type" value="Genomic_DNA"/>
</dbReference>
<keyword evidence="1" id="KW-1133">Transmembrane helix</keyword>
<evidence type="ECO:0000313" key="4">
    <source>
        <dbReference type="Proteomes" id="UP000006176"/>
    </source>
</evidence>
<feature type="transmembrane region" description="Helical" evidence="1">
    <location>
        <begin position="257"/>
        <end position="278"/>
    </location>
</feature>
<sequence length="871" mass="97490">MKTAHFKKILLALALCTSFLYAEEVSTPTASANTVLENNTYIQEMPSQSSCTFACPTMKEGYFARIRDVIPSRGETQCFVYKATDPSTILGYVSVPNEQCKTQFNLTDSEKFQVNRQTPEINEFGLESLEKKYAEHFTNVGSGREYLRTSKYVIAGLTADSEILDIPNTLLKNELVLNSGYTIYPNANALPDVGTAQKILDTLGGWVSGVVSFVSGEEIVKEKYKGYTAELSSLNEVVFSNVIVLILNWLKESNEVLLDMNSTLFFFVVPFTAGFFLLGKATKALGDKQDHEDNFERVFLTFIILFVFYFSSSEVNVQDEKKITQTNFQTWSRPILYEGVEMADKLTFAFTKAYVGYKAKDAGLIIQDEYGKIHDQTKMLIKENEVLEKEGGMIGTCYQVYDTDRLYALASEAVGANTVFPPLGSLNKDRRGKPNSKGIDQNFGISNLEETSFMHPQYRRATHVPTLSACYNFERRYKENKKVIEANQIIMKQYESAINSNKTKEGIKLVAELLYKNTAEMGFINASSIASTNILINNLDLFVNADIKEASVEKAMELDNQISDRYEKSNIVSGGHIFAGMRWIAMNSAYMMVPPASSIKTEIVEPSLESMLYLGDKFFHFSKQIGSYISGVGTMGVSFIAEEALKKLETPTKNLEDNQFFKALISFIALIITILIMQYLLAYMPLVAISVAGYLAIGFYYVTVEIFYLVSPFVAIYALSNDQMQVLKSFFSRFLALAFKPVLIVVSIIMAIMANELFDKLAMLSSHKTFDTFFAITQYDRTAIDTNANFLTNIQQLGSYAIDFSDYGLLFFKGTLLVGAKVVSLLAVFYLVFYGSTMVLNIFGMKDSGIDAQDTVGNSIESKSSKYSTSM</sequence>
<accession>I3XX70</accession>
<dbReference type="eggNOG" id="ENOG502ZYUS">
    <property type="taxonomic scope" value="Bacteria"/>
</dbReference>
<dbReference type="Proteomes" id="UP000006176">
    <property type="component" value="Chromosome"/>
</dbReference>
<gene>
    <name evidence="3" type="ordered locus">Sulba_1250</name>
</gene>
<feature type="transmembrane region" description="Helical" evidence="1">
    <location>
        <begin position="663"/>
        <end position="682"/>
    </location>
</feature>
<dbReference type="STRING" id="760154.Sulba_1250"/>
<feature type="transmembrane region" description="Helical" evidence="1">
    <location>
        <begin position="298"/>
        <end position="317"/>
    </location>
</feature>
<dbReference type="OrthoDB" id="5365946at2"/>
<reference evidence="3 4" key="1">
    <citation type="submission" date="2012-06" db="EMBL/GenBank/DDBJ databases">
        <title>Complete sequence of Sulfurospirillum barnesii SES-3.</title>
        <authorList>
            <consortium name="US DOE Joint Genome Institute"/>
            <person name="Lucas S."/>
            <person name="Han J."/>
            <person name="Lapidus A."/>
            <person name="Cheng J.-F."/>
            <person name="Goodwin L."/>
            <person name="Pitluck S."/>
            <person name="Peters L."/>
            <person name="Ovchinnikova G."/>
            <person name="Lu M."/>
            <person name="Detter J.C."/>
            <person name="Han C."/>
            <person name="Tapia R."/>
            <person name="Land M."/>
            <person name="Hauser L."/>
            <person name="Kyrpides N."/>
            <person name="Ivanova N."/>
            <person name="Pagani I."/>
            <person name="Stolz J."/>
            <person name="Arkin A."/>
            <person name="Dehal P."/>
            <person name="Oremland R."/>
            <person name="Saltikov C."/>
            <person name="Basu P."/>
            <person name="Hollibaugh J."/>
            <person name="Newman D."/>
            <person name="Stolyar S."/>
            <person name="Hazen T."/>
            <person name="Woyke T."/>
        </authorList>
    </citation>
    <scope>NUCLEOTIDE SEQUENCE [LARGE SCALE GENOMIC DNA]</scope>
    <source>
        <strain evidence="4">ATCC 700032 / DSM 10660 / SES-3</strain>
    </source>
</reference>
<feature type="chain" id="PRO_5003682153" evidence="2">
    <location>
        <begin position="23"/>
        <end position="871"/>
    </location>
</feature>
<keyword evidence="2" id="KW-0732">Signal</keyword>
<organism evidence="3 4">
    <name type="scientific">Sulfurospirillum barnesii (strain ATCC 700032 / DSM 10660 / SES-3)</name>
    <dbReference type="NCBI Taxonomy" id="760154"/>
    <lineage>
        <taxon>Bacteria</taxon>
        <taxon>Pseudomonadati</taxon>
        <taxon>Campylobacterota</taxon>
        <taxon>Epsilonproteobacteria</taxon>
        <taxon>Campylobacterales</taxon>
        <taxon>Sulfurospirillaceae</taxon>
        <taxon>Sulfurospirillum</taxon>
    </lineage>
</organism>
<evidence type="ECO:0000256" key="2">
    <source>
        <dbReference type="SAM" id="SignalP"/>
    </source>
</evidence>
<keyword evidence="4" id="KW-1185">Reference proteome</keyword>
<dbReference type="AlphaFoldDB" id="I3XX70"/>
<name>I3XX70_SULBS</name>
<dbReference type="HOGENOM" id="CLU_329527_0_0_7"/>
<protein>
    <submittedName>
        <fullName evidence="3">Uncharacterized protein</fullName>
    </submittedName>
</protein>
<proteinExistence type="predicted"/>
<feature type="signal peptide" evidence="2">
    <location>
        <begin position="1"/>
        <end position="22"/>
    </location>
</feature>
<dbReference type="KEGG" id="sba:Sulba_1250"/>
<feature type="transmembrane region" description="Helical" evidence="1">
    <location>
        <begin position="731"/>
        <end position="754"/>
    </location>
</feature>
<evidence type="ECO:0000313" key="3">
    <source>
        <dbReference type="EMBL" id="AFL68544.1"/>
    </source>
</evidence>
<keyword evidence="1" id="KW-0812">Transmembrane</keyword>